<evidence type="ECO:0000256" key="1">
    <source>
        <dbReference type="SAM" id="MobiDB-lite"/>
    </source>
</evidence>
<comment type="caution">
    <text evidence="2">The sequence shown here is derived from an EMBL/GenBank/DDBJ whole genome shotgun (WGS) entry which is preliminary data.</text>
</comment>
<gene>
    <name evidence="2" type="ORF">AVEN_236369_1</name>
</gene>
<name>A0A4Y2MRS4_ARAVE</name>
<feature type="region of interest" description="Disordered" evidence="1">
    <location>
        <begin position="1"/>
        <end position="70"/>
    </location>
</feature>
<dbReference type="EMBL" id="BGPR01007653">
    <property type="protein sequence ID" value="GBN28527.1"/>
    <property type="molecule type" value="Genomic_DNA"/>
</dbReference>
<feature type="compositionally biased region" description="Polar residues" evidence="1">
    <location>
        <begin position="18"/>
        <end position="33"/>
    </location>
</feature>
<accession>A0A4Y2MRS4</accession>
<dbReference type="Proteomes" id="UP000499080">
    <property type="component" value="Unassembled WGS sequence"/>
</dbReference>
<keyword evidence="3" id="KW-1185">Reference proteome</keyword>
<evidence type="ECO:0000313" key="2">
    <source>
        <dbReference type="EMBL" id="GBN28527.1"/>
    </source>
</evidence>
<proteinExistence type="predicted"/>
<evidence type="ECO:0000313" key="3">
    <source>
        <dbReference type="Proteomes" id="UP000499080"/>
    </source>
</evidence>
<dbReference type="AlphaFoldDB" id="A0A4Y2MRS4"/>
<protein>
    <submittedName>
        <fullName evidence="2">Uncharacterized protein</fullName>
    </submittedName>
</protein>
<organism evidence="2 3">
    <name type="scientific">Araneus ventricosus</name>
    <name type="common">Orbweaver spider</name>
    <name type="synonym">Epeira ventricosa</name>
    <dbReference type="NCBI Taxonomy" id="182803"/>
    <lineage>
        <taxon>Eukaryota</taxon>
        <taxon>Metazoa</taxon>
        <taxon>Ecdysozoa</taxon>
        <taxon>Arthropoda</taxon>
        <taxon>Chelicerata</taxon>
        <taxon>Arachnida</taxon>
        <taxon>Araneae</taxon>
        <taxon>Araneomorphae</taxon>
        <taxon>Entelegynae</taxon>
        <taxon>Araneoidea</taxon>
        <taxon>Araneidae</taxon>
        <taxon>Araneus</taxon>
    </lineage>
</organism>
<reference evidence="2 3" key="1">
    <citation type="journal article" date="2019" name="Sci. Rep.">
        <title>Orb-weaving spider Araneus ventricosus genome elucidates the spidroin gene catalogue.</title>
        <authorList>
            <person name="Kono N."/>
            <person name="Nakamura H."/>
            <person name="Ohtoshi R."/>
            <person name="Moran D.A.P."/>
            <person name="Shinohara A."/>
            <person name="Yoshida Y."/>
            <person name="Fujiwara M."/>
            <person name="Mori M."/>
            <person name="Tomita M."/>
            <person name="Arakawa K."/>
        </authorList>
    </citation>
    <scope>NUCLEOTIDE SEQUENCE [LARGE SCALE GENOMIC DNA]</scope>
</reference>
<sequence>MVGRVGLEGSFGLRGQRFTGSKTDSIAEKQSGSGPTGPQYRPAVVARKLGKAVPAQVSSPPSDRSSDKRCPFKIAHMLLHNGA</sequence>